<evidence type="ECO:0000313" key="3">
    <source>
        <dbReference type="Proteomes" id="UP001155500"/>
    </source>
</evidence>
<dbReference type="FunFam" id="2.20.25.10:FF:000002">
    <property type="entry name" value="UPF0434 protein YcaR"/>
    <property type="match status" value="1"/>
</dbReference>
<dbReference type="InterPro" id="IPR005651">
    <property type="entry name" value="Trm112-like"/>
</dbReference>
<dbReference type="GO" id="GO:0005829">
    <property type="term" value="C:cytosol"/>
    <property type="evidence" value="ECO:0007669"/>
    <property type="project" value="TreeGrafter"/>
</dbReference>
<protein>
    <recommendedName>
        <fullName evidence="1">UPF0434 protein A6A20_02985</fullName>
    </recommendedName>
</protein>
<accession>A0A9X4SHG2</accession>
<sequence length="61" mass="7116">MNSKLLEIIACPRCQGRLQYDEQQQQLICRFEHLAYPIKQGIPVLLAEQAIPLDHIEQENK</sequence>
<gene>
    <name evidence="2" type="ORF">A6A20_02985</name>
</gene>
<evidence type="ECO:0000313" key="2">
    <source>
        <dbReference type="EMBL" id="MDG6894612.1"/>
    </source>
</evidence>
<dbReference type="AlphaFoldDB" id="A0A9X4SHG2"/>
<dbReference type="PANTHER" id="PTHR33505">
    <property type="entry name" value="ZGC:162634"/>
    <property type="match status" value="1"/>
</dbReference>
<name>A0A9X4SHG2_9PAST</name>
<dbReference type="RefSeq" id="WP_279572085.1">
    <property type="nucleotide sequence ID" value="NZ_LWID01000001.1"/>
</dbReference>
<dbReference type="SUPFAM" id="SSF158997">
    <property type="entry name" value="Trm112p-like"/>
    <property type="match status" value="1"/>
</dbReference>
<organism evidence="2 3">
    <name type="scientific">Volucribacter amazonae</name>
    <dbReference type="NCBI Taxonomy" id="256731"/>
    <lineage>
        <taxon>Bacteria</taxon>
        <taxon>Pseudomonadati</taxon>
        <taxon>Pseudomonadota</taxon>
        <taxon>Gammaproteobacteria</taxon>
        <taxon>Pasteurellales</taxon>
        <taxon>Pasteurellaceae</taxon>
        <taxon>Volucribacter</taxon>
    </lineage>
</organism>
<comment type="similarity">
    <text evidence="1">Belongs to the UPF0434 family.</text>
</comment>
<evidence type="ECO:0000256" key="1">
    <source>
        <dbReference type="HAMAP-Rule" id="MF_01187"/>
    </source>
</evidence>
<dbReference type="Gene3D" id="2.20.25.10">
    <property type="match status" value="1"/>
</dbReference>
<proteinExistence type="inferred from homology"/>
<dbReference type="PANTHER" id="PTHR33505:SF4">
    <property type="entry name" value="PROTEIN PREY, MITOCHONDRIAL"/>
    <property type="match status" value="1"/>
</dbReference>
<dbReference type="Pfam" id="PF03966">
    <property type="entry name" value="Trm112p"/>
    <property type="match status" value="1"/>
</dbReference>
<dbReference type="HAMAP" id="MF_01187">
    <property type="entry name" value="UPF0434"/>
    <property type="match status" value="1"/>
</dbReference>
<dbReference type="EMBL" id="LWID01000001">
    <property type="protein sequence ID" value="MDG6894612.1"/>
    <property type="molecule type" value="Genomic_DNA"/>
</dbReference>
<dbReference type="Proteomes" id="UP001155500">
    <property type="component" value="Unassembled WGS sequence"/>
</dbReference>
<comment type="caution">
    <text evidence="2">The sequence shown here is derived from an EMBL/GenBank/DDBJ whole genome shotgun (WGS) entry which is preliminary data.</text>
</comment>
<keyword evidence="3" id="KW-1185">Reference proteome</keyword>
<reference evidence="2" key="1">
    <citation type="submission" date="2016-03" db="EMBL/GenBank/DDBJ databases">
        <title>Co-evolution between Pasteurellaceae and their hosts.</title>
        <authorList>
            <person name="Hansen M.J."/>
            <person name="Bojesen A.M."/>
            <person name="Planet P."/>
        </authorList>
    </citation>
    <scope>NUCLEOTIDE SEQUENCE</scope>
    <source>
        <strain evidence="2">146/S8/89</strain>
    </source>
</reference>